<evidence type="ECO:0000313" key="1">
    <source>
        <dbReference type="EMBL" id="SDC46506.1"/>
    </source>
</evidence>
<reference evidence="1 2" key="1">
    <citation type="submission" date="2016-10" db="EMBL/GenBank/DDBJ databases">
        <authorList>
            <person name="de Groot N.N."/>
        </authorList>
    </citation>
    <scope>NUCLEOTIDE SEQUENCE [LARGE SCALE GENOMIC DNA]</scope>
    <source>
        <strain evidence="1 2">WG14</strain>
    </source>
</reference>
<dbReference type="Proteomes" id="UP000199322">
    <property type="component" value="Unassembled WGS sequence"/>
</dbReference>
<dbReference type="RefSeq" id="WP_091403521.1">
    <property type="nucleotide sequence ID" value="NZ_FMYV01000004.1"/>
</dbReference>
<accession>A0A1G6LUX7</accession>
<evidence type="ECO:0008006" key="3">
    <source>
        <dbReference type="Google" id="ProtNLM"/>
    </source>
</evidence>
<evidence type="ECO:0000313" key="2">
    <source>
        <dbReference type="Proteomes" id="UP000199322"/>
    </source>
</evidence>
<gene>
    <name evidence="1" type="ORF">SAMN04488588_1140</name>
</gene>
<protein>
    <recommendedName>
        <fullName evidence="3">Major tail protein</fullName>
    </recommendedName>
</protein>
<dbReference type="STRING" id="28234.SAMN04488588_1140"/>
<sequence length="321" mass="34602">MSIGTGAKSAVTIGEETTFATEAEVKYKVPFTSESLNHSVETNQSEALLGNRAVKSLAPGKEGAEGSIDLEAYPGIMGFLFYLALGKSVAYDSNSDSTDDSTKIIPIGITEDLPSATIEVDHSGNKIKYTGMTVNSLSFSGAVGDIPTMSVDFTGKEEIIGAATVSSTLVEPGEDPYYFKELTLYNDEFTTVADLYSSIDIEINNNIDADDYRLDGTGKRKSVTANKLEVTGSVNIYFDSSVLTNEYSKYKNFEDAKIGIKLVKDTGEELQIFLPRIKFTEMPHDIGGADKISLNANFTSIIPALGDVIEVVDKTNDTGTY</sequence>
<name>A0A1G6LUX7_9BACT</name>
<dbReference type="EMBL" id="FMYV01000004">
    <property type="protein sequence ID" value="SDC46506.1"/>
    <property type="molecule type" value="Genomic_DNA"/>
</dbReference>
<proteinExistence type="predicted"/>
<dbReference type="InterPro" id="IPR044000">
    <property type="entry name" value="Phage_tube_2"/>
</dbReference>
<keyword evidence="2" id="KW-1185">Reference proteome</keyword>
<dbReference type="Pfam" id="PF18906">
    <property type="entry name" value="Phage_tube_2"/>
    <property type="match status" value="1"/>
</dbReference>
<organism evidence="1 2">
    <name type="scientific">Geotoga petraea</name>
    <dbReference type="NCBI Taxonomy" id="28234"/>
    <lineage>
        <taxon>Bacteria</taxon>
        <taxon>Thermotogati</taxon>
        <taxon>Thermotogota</taxon>
        <taxon>Thermotogae</taxon>
        <taxon>Petrotogales</taxon>
        <taxon>Petrotogaceae</taxon>
        <taxon>Geotoga</taxon>
    </lineage>
</organism>
<dbReference type="AlphaFoldDB" id="A0A1G6LUX7"/>